<dbReference type="GO" id="GO:0006508">
    <property type="term" value="P:proteolysis"/>
    <property type="evidence" value="ECO:0007669"/>
    <property type="project" value="UniProtKB-KW"/>
</dbReference>
<accession>A0A1I7X5F5</accession>
<dbReference type="PANTHER" id="PTHR10127">
    <property type="entry name" value="DISCOIDIN, CUB, EGF, LAMININ , AND ZINC METALLOPROTEASE DOMAIN CONTAINING"/>
    <property type="match status" value="1"/>
</dbReference>
<keyword evidence="1 6" id="KW-0645">Protease</keyword>
<dbReference type="PANTHER" id="PTHR10127:SF780">
    <property type="entry name" value="METALLOENDOPEPTIDASE"/>
    <property type="match status" value="1"/>
</dbReference>
<name>A0A1I7X5F5_HETBA</name>
<feature type="active site" evidence="6">
    <location>
        <position position="17"/>
    </location>
</feature>
<dbReference type="SUPFAM" id="SSF55486">
    <property type="entry name" value="Metalloproteases ('zincins'), catalytic domain"/>
    <property type="match status" value="1"/>
</dbReference>
<dbReference type="InterPro" id="IPR024079">
    <property type="entry name" value="MetalloPept_cat_dom_sf"/>
</dbReference>
<organism evidence="10 11">
    <name type="scientific">Heterorhabditis bacteriophora</name>
    <name type="common">Entomopathogenic nematode worm</name>
    <dbReference type="NCBI Taxonomy" id="37862"/>
    <lineage>
        <taxon>Eukaryota</taxon>
        <taxon>Metazoa</taxon>
        <taxon>Ecdysozoa</taxon>
        <taxon>Nematoda</taxon>
        <taxon>Chromadorea</taxon>
        <taxon>Rhabditida</taxon>
        <taxon>Rhabditina</taxon>
        <taxon>Rhabditomorpha</taxon>
        <taxon>Strongyloidea</taxon>
        <taxon>Heterorhabditidae</taxon>
        <taxon>Heterorhabditis</taxon>
    </lineage>
</organism>
<keyword evidence="3 6" id="KW-0378">Hydrolase</keyword>
<sequence>MLLIFLFDGKVGIISHEIGHSLGFWHEQARPERDDYVRLDSYLTEYTLLWLLFSFLFPEFMWIIRKMNIIVYLTECGSELLSTSNQWKNLSFSGSSPCYWKIKTIKHGVSHERTGLRLCCKAEFGEKVSEGDSIIVITQATANSEFILLYKSESLSKPYGPPGIRADVSTSAPITTTTVKHAITSESLFNKYLSQVYGLTGRHAQRCVDHAALVIEQDHLLYNVFL</sequence>
<dbReference type="Pfam" id="PF01400">
    <property type="entry name" value="Astacin"/>
    <property type="match status" value="1"/>
</dbReference>
<feature type="domain" description="Peptidase M12A" evidence="9">
    <location>
        <begin position="1"/>
        <end position="40"/>
    </location>
</feature>
<evidence type="ECO:0000256" key="3">
    <source>
        <dbReference type="ARBA" id="ARBA00022801"/>
    </source>
</evidence>
<evidence type="ECO:0000313" key="10">
    <source>
        <dbReference type="Proteomes" id="UP000095283"/>
    </source>
</evidence>
<keyword evidence="10" id="KW-1185">Reference proteome</keyword>
<evidence type="ECO:0000256" key="6">
    <source>
        <dbReference type="PROSITE-ProRule" id="PRU01211"/>
    </source>
</evidence>
<evidence type="ECO:0000259" key="9">
    <source>
        <dbReference type="PROSITE" id="PS51864"/>
    </source>
</evidence>
<dbReference type="Gene3D" id="3.40.390.10">
    <property type="entry name" value="Collagenase (Catalytic Domain)"/>
    <property type="match status" value="1"/>
</dbReference>
<keyword evidence="2 6" id="KW-0479">Metal-binding</keyword>
<evidence type="ECO:0000313" key="11">
    <source>
        <dbReference type="WBParaSite" id="Hba_12793"/>
    </source>
</evidence>
<feature type="binding site" evidence="6">
    <location>
        <position position="16"/>
    </location>
    <ligand>
        <name>Zn(2+)</name>
        <dbReference type="ChEBI" id="CHEBI:29105"/>
        <note>catalytic</note>
    </ligand>
</feature>
<keyword evidence="4 6" id="KW-0862">Zinc</keyword>
<dbReference type="PROSITE" id="PS51864">
    <property type="entry name" value="ASTACIN"/>
    <property type="match status" value="1"/>
</dbReference>
<dbReference type="AlphaFoldDB" id="A0A1I7X5F5"/>
<dbReference type="EC" id="3.4.24.-" evidence="7"/>
<feature type="transmembrane region" description="Helical" evidence="8">
    <location>
        <begin position="46"/>
        <end position="64"/>
    </location>
</feature>
<dbReference type="GO" id="GO:0004222">
    <property type="term" value="F:metalloendopeptidase activity"/>
    <property type="evidence" value="ECO:0007669"/>
    <property type="project" value="UniProtKB-UniRule"/>
</dbReference>
<evidence type="ECO:0000256" key="7">
    <source>
        <dbReference type="RuleBase" id="RU361183"/>
    </source>
</evidence>
<feature type="binding site" evidence="6">
    <location>
        <position position="26"/>
    </location>
    <ligand>
        <name>Zn(2+)</name>
        <dbReference type="ChEBI" id="CHEBI:29105"/>
        <note>catalytic</note>
    </ligand>
</feature>
<keyword evidence="8" id="KW-0812">Transmembrane</keyword>
<proteinExistence type="predicted"/>
<reference evidence="11" key="1">
    <citation type="submission" date="2016-11" db="UniProtKB">
        <authorList>
            <consortium name="WormBaseParasite"/>
        </authorList>
    </citation>
    <scope>IDENTIFICATION</scope>
</reference>
<feature type="binding site" evidence="6">
    <location>
        <position position="20"/>
    </location>
    <ligand>
        <name>Zn(2+)</name>
        <dbReference type="ChEBI" id="CHEBI:29105"/>
        <note>catalytic</note>
    </ligand>
</feature>
<keyword evidence="5 6" id="KW-0482">Metalloprotease</keyword>
<protein>
    <recommendedName>
        <fullName evidence="7">Metalloendopeptidase</fullName>
        <ecNumber evidence="7">3.4.24.-</ecNumber>
    </recommendedName>
</protein>
<evidence type="ECO:0000256" key="2">
    <source>
        <dbReference type="ARBA" id="ARBA00022723"/>
    </source>
</evidence>
<evidence type="ECO:0000256" key="4">
    <source>
        <dbReference type="ARBA" id="ARBA00022833"/>
    </source>
</evidence>
<dbReference type="WBParaSite" id="Hba_12793">
    <property type="protein sequence ID" value="Hba_12793"/>
    <property type="gene ID" value="Hba_12793"/>
</dbReference>
<comment type="cofactor">
    <cofactor evidence="6 7">
        <name>Zn(2+)</name>
        <dbReference type="ChEBI" id="CHEBI:29105"/>
    </cofactor>
    <text evidence="6 7">Binds 1 zinc ion per subunit.</text>
</comment>
<evidence type="ECO:0000256" key="5">
    <source>
        <dbReference type="ARBA" id="ARBA00023049"/>
    </source>
</evidence>
<evidence type="ECO:0000256" key="1">
    <source>
        <dbReference type="ARBA" id="ARBA00022670"/>
    </source>
</evidence>
<evidence type="ECO:0000256" key="8">
    <source>
        <dbReference type="SAM" id="Phobius"/>
    </source>
</evidence>
<keyword evidence="8" id="KW-0472">Membrane</keyword>
<comment type="caution">
    <text evidence="6">Lacks conserved residue(s) required for the propagation of feature annotation.</text>
</comment>
<dbReference type="InterPro" id="IPR001506">
    <property type="entry name" value="Peptidase_M12A"/>
</dbReference>
<dbReference type="Proteomes" id="UP000095283">
    <property type="component" value="Unplaced"/>
</dbReference>
<keyword evidence="8" id="KW-1133">Transmembrane helix</keyword>
<dbReference type="GO" id="GO:0008270">
    <property type="term" value="F:zinc ion binding"/>
    <property type="evidence" value="ECO:0007669"/>
    <property type="project" value="UniProtKB-UniRule"/>
</dbReference>
<dbReference type="PRINTS" id="PR00480">
    <property type="entry name" value="ASTACIN"/>
</dbReference>